<protein>
    <submittedName>
        <fullName evidence="2">Uncharacterized protein</fullName>
    </submittedName>
</protein>
<dbReference type="AlphaFoldDB" id="A0A438GTW7"/>
<reference evidence="2 3" key="1">
    <citation type="journal article" date="2018" name="PLoS Genet.">
        <title>Population sequencing reveals clonal diversity and ancestral inbreeding in the grapevine cultivar Chardonnay.</title>
        <authorList>
            <person name="Roach M.J."/>
            <person name="Johnson D.L."/>
            <person name="Bohlmann J."/>
            <person name="van Vuuren H.J."/>
            <person name="Jones S.J."/>
            <person name="Pretorius I.S."/>
            <person name="Schmidt S.A."/>
            <person name="Borneman A.R."/>
        </authorList>
    </citation>
    <scope>NUCLEOTIDE SEQUENCE [LARGE SCALE GENOMIC DNA]</scope>
    <source>
        <strain evidence="3">cv. Chardonnay</strain>
        <tissue evidence="2">Leaf</tissue>
    </source>
</reference>
<evidence type="ECO:0000313" key="2">
    <source>
        <dbReference type="EMBL" id="RVW75652.1"/>
    </source>
</evidence>
<keyword evidence="1" id="KW-0732">Signal</keyword>
<proteinExistence type="predicted"/>
<name>A0A438GTW7_VITVI</name>
<evidence type="ECO:0000313" key="3">
    <source>
        <dbReference type="Proteomes" id="UP000288805"/>
    </source>
</evidence>
<feature type="signal peptide" evidence="1">
    <location>
        <begin position="1"/>
        <end position="25"/>
    </location>
</feature>
<organism evidence="2 3">
    <name type="scientific">Vitis vinifera</name>
    <name type="common">Grape</name>
    <dbReference type="NCBI Taxonomy" id="29760"/>
    <lineage>
        <taxon>Eukaryota</taxon>
        <taxon>Viridiplantae</taxon>
        <taxon>Streptophyta</taxon>
        <taxon>Embryophyta</taxon>
        <taxon>Tracheophyta</taxon>
        <taxon>Spermatophyta</taxon>
        <taxon>Magnoliopsida</taxon>
        <taxon>eudicotyledons</taxon>
        <taxon>Gunneridae</taxon>
        <taxon>Pentapetalae</taxon>
        <taxon>rosids</taxon>
        <taxon>Vitales</taxon>
        <taxon>Vitaceae</taxon>
        <taxon>Viteae</taxon>
        <taxon>Vitis</taxon>
    </lineage>
</organism>
<feature type="chain" id="PRO_5019044391" evidence="1">
    <location>
        <begin position="26"/>
        <end position="144"/>
    </location>
</feature>
<comment type="caution">
    <text evidence="2">The sequence shown here is derived from an EMBL/GenBank/DDBJ whole genome shotgun (WGS) entry which is preliminary data.</text>
</comment>
<gene>
    <name evidence="2" type="ORF">CK203_055276</name>
</gene>
<dbReference type="EMBL" id="QGNW01000343">
    <property type="protein sequence ID" value="RVW75652.1"/>
    <property type="molecule type" value="Genomic_DNA"/>
</dbReference>
<accession>A0A438GTW7</accession>
<evidence type="ECO:0000256" key="1">
    <source>
        <dbReference type="SAM" id="SignalP"/>
    </source>
</evidence>
<dbReference type="Proteomes" id="UP000288805">
    <property type="component" value="Unassembled WGS sequence"/>
</dbReference>
<sequence>MRQNFHSNRLLTPHLHRLLITSTLALLPIPLSIPPTHTSQYSVPTFQSPHLSDSAHSCHSSHNSASLIPIPDPIPVPFIASSSSSLTNSSTPHNFHPMITQEKAGIFKKKLLLAHKPTEPYSFRQASKDPNWVSTMETEYKSLI</sequence>